<evidence type="ECO:0000259" key="10">
    <source>
        <dbReference type="PROSITE" id="PS50112"/>
    </source>
</evidence>
<dbReference type="SMART" id="SM00388">
    <property type="entry name" value="HisKA"/>
    <property type="match status" value="1"/>
</dbReference>
<sequence length="799" mass="90376">MLLITCSCIYQNSILTAEEKQWLTENAENIVIPFGYSAPPDAYLNEEGKYVGLLVDFTHEIEKNLYTSFKTKHVSTWSQLIQYSENAENYILVGIAWTEERDKYLNFTKSFITIPYVIITQKNSDIDSMEDLKNKKLCITQHYAVKDYLKSNYPEIHPIEVIDDLSGLRAISSGTYDAMIISQLYSSFLTEKEGISNLKIAGESGYINRLGAAVSKKNPILYTIVNKATDEISASRQKEIYRKWIYNTPENISMKIVYAILILSGITLFTVLIMWLWLTNLRKQVEKATKIIRHNETLYRTLIENSTDAIYILHEGKFIMTNKKFETLFGYKNEELQQPNFDFLQLIAPEHRDFILERGEAIRENKVVPRNYEFTGLTKKMKKLYLEVSTSFIDLDDGIATQGIVHDITDRKNKEKELLQAKERAEESDRLKSAFLANMSHEIRTPMNGILGFADLLKSNKYNKTEQLSFIDIIQKSGERMLSTINNIIDISKIESGVEIIQTAEVSISQIINELYNFFLPEAQQRGLKLILNAPVNNANMVFLSDGYKLTSILTNLIKNALKFTPEGSITIGYSISGNVLNFYVSDTGMGIPADKQASVFNYFVQADNTTTRGYEGSGLGLSISKGYVELLKGEIRMESVPGKGTSFFVIMPIVLINGKEIGSAHTTSKENKTPPPNLKIIIAEDDKTSADYLAFILEEVSGTVLFAKNGLETIDLIKANPDTHLILMDMKMPEMSGLKATRLIREFNQDVIIVGQTAYAKNGYRQKTISAGCNDFMLKPIDKNKLLNIIAKRCETAV</sequence>
<evidence type="ECO:0000259" key="9">
    <source>
        <dbReference type="PROSITE" id="PS50110"/>
    </source>
</evidence>
<dbReference type="PROSITE" id="PS50112">
    <property type="entry name" value="PAS"/>
    <property type="match status" value="1"/>
</dbReference>
<dbReference type="InterPro" id="IPR003661">
    <property type="entry name" value="HisK_dim/P_dom"/>
</dbReference>
<dbReference type="PANTHER" id="PTHR43047:SF72">
    <property type="entry name" value="OSMOSENSING HISTIDINE PROTEIN KINASE SLN1"/>
    <property type="match status" value="1"/>
</dbReference>
<evidence type="ECO:0000259" key="8">
    <source>
        <dbReference type="PROSITE" id="PS50109"/>
    </source>
</evidence>
<dbReference type="InterPro" id="IPR004358">
    <property type="entry name" value="Sig_transdc_His_kin-like_C"/>
</dbReference>
<dbReference type="InterPro" id="IPR036097">
    <property type="entry name" value="HisK_dim/P_sf"/>
</dbReference>
<dbReference type="CDD" id="cd00130">
    <property type="entry name" value="PAS"/>
    <property type="match status" value="1"/>
</dbReference>
<dbReference type="CDD" id="cd00082">
    <property type="entry name" value="HisKA"/>
    <property type="match status" value="1"/>
</dbReference>
<dbReference type="PROSITE" id="PS50110">
    <property type="entry name" value="RESPONSE_REGULATORY"/>
    <property type="match status" value="1"/>
</dbReference>
<dbReference type="PRINTS" id="PR00344">
    <property type="entry name" value="BCTRLSENSOR"/>
</dbReference>
<dbReference type="CDD" id="cd01007">
    <property type="entry name" value="PBP2_BvgS_HisK_like"/>
    <property type="match status" value="1"/>
</dbReference>
<keyword evidence="12" id="KW-1185">Reference proteome</keyword>
<evidence type="ECO:0000256" key="7">
    <source>
        <dbReference type="SAM" id="Phobius"/>
    </source>
</evidence>
<dbReference type="Pfam" id="PF02518">
    <property type="entry name" value="HATPase_c"/>
    <property type="match status" value="1"/>
</dbReference>
<dbReference type="SUPFAM" id="SSF47384">
    <property type="entry name" value="Homodimeric domain of signal transducing histidine kinase"/>
    <property type="match status" value="1"/>
</dbReference>
<comment type="catalytic activity">
    <reaction evidence="1">
        <text>ATP + protein L-histidine = ADP + protein N-phospho-L-histidine.</text>
        <dbReference type="EC" id="2.7.13.3"/>
    </reaction>
</comment>
<organism evidence="11 12">
    <name type="scientific">Draconibacterium aestuarii</name>
    <dbReference type="NCBI Taxonomy" id="2998507"/>
    <lineage>
        <taxon>Bacteria</taxon>
        <taxon>Pseudomonadati</taxon>
        <taxon>Bacteroidota</taxon>
        <taxon>Bacteroidia</taxon>
        <taxon>Marinilabiliales</taxon>
        <taxon>Prolixibacteraceae</taxon>
        <taxon>Draconibacterium</taxon>
    </lineage>
</organism>
<dbReference type="SUPFAM" id="SSF55785">
    <property type="entry name" value="PYP-like sensor domain (PAS domain)"/>
    <property type="match status" value="1"/>
</dbReference>
<dbReference type="Proteomes" id="UP001145087">
    <property type="component" value="Unassembled WGS sequence"/>
</dbReference>
<dbReference type="GO" id="GO:0009927">
    <property type="term" value="F:histidine phosphotransfer kinase activity"/>
    <property type="evidence" value="ECO:0007669"/>
    <property type="project" value="TreeGrafter"/>
</dbReference>
<dbReference type="InterPro" id="IPR036890">
    <property type="entry name" value="HATPase_C_sf"/>
</dbReference>
<dbReference type="InterPro" id="IPR001789">
    <property type="entry name" value="Sig_transdc_resp-reg_receiver"/>
</dbReference>
<dbReference type="Gene3D" id="3.30.450.20">
    <property type="entry name" value="PAS domain"/>
    <property type="match status" value="1"/>
</dbReference>
<protein>
    <recommendedName>
        <fullName evidence="2">histidine kinase</fullName>
        <ecNumber evidence="2">2.7.13.3</ecNumber>
    </recommendedName>
</protein>
<dbReference type="InterPro" id="IPR000014">
    <property type="entry name" value="PAS"/>
</dbReference>
<dbReference type="GO" id="GO:0005886">
    <property type="term" value="C:plasma membrane"/>
    <property type="evidence" value="ECO:0007669"/>
    <property type="project" value="TreeGrafter"/>
</dbReference>
<evidence type="ECO:0000256" key="5">
    <source>
        <dbReference type="ARBA" id="ARBA00022777"/>
    </source>
</evidence>
<reference evidence="11" key="1">
    <citation type="submission" date="2022-11" db="EMBL/GenBank/DDBJ databases">
        <title>Marilongibacter aestuarii gen. nov., sp. nov., isolated from tidal flat sediment.</title>
        <authorList>
            <person name="Jiayan W."/>
        </authorList>
    </citation>
    <scope>NUCLEOTIDE SEQUENCE</scope>
    <source>
        <strain evidence="11">Z1-6</strain>
    </source>
</reference>
<evidence type="ECO:0000256" key="1">
    <source>
        <dbReference type="ARBA" id="ARBA00000085"/>
    </source>
</evidence>
<dbReference type="SUPFAM" id="SSF55874">
    <property type="entry name" value="ATPase domain of HSP90 chaperone/DNA topoisomerase II/histidine kinase"/>
    <property type="match status" value="1"/>
</dbReference>
<dbReference type="SMART" id="SM00062">
    <property type="entry name" value="PBPb"/>
    <property type="match status" value="1"/>
</dbReference>
<dbReference type="EMBL" id="JAPOHD010000031">
    <property type="protein sequence ID" value="MCY1722205.1"/>
    <property type="molecule type" value="Genomic_DNA"/>
</dbReference>
<dbReference type="AlphaFoldDB" id="A0A9X3J8Y2"/>
<keyword evidence="7" id="KW-0472">Membrane</keyword>
<evidence type="ECO:0000256" key="6">
    <source>
        <dbReference type="PROSITE-ProRule" id="PRU00169"/>
    </source>
</evidence>
<dbReference type="InterPro" id="IPR003594">
    <property type="entry name" value="HATPase_dom"/>
</dbReference>
<dbReference type="CDD" id="cd16922">
    <property type="entry name" value="HATPase_EvgS-ArcB-TorS-like"/>
    <property type="match status" value="1"/>
</dbReference>
<dbReference type="EC" id="2.7.13.3" evidence="2"/>
<dbReference type="SMART" id="SM00091">
    <property type="entry name" value="PAS"/>
    <property type="match status" value="1"/>
</dbReference>
<dbReference type="PROSITE" id="PS50109">
    <property type="entry name" value="HIS_KIN"/>
    <property type="match status" value="1"/>
</dbReference>
<keyword evidence="4" id="KW-0808">Transferase</keyword>
<dbReference type="RefSeq" id="WP_343334531.1">
    <property type="nucleotide sequence ID" value="NZ_JAPOHD010000031.1"/>
</dbReference>
<dbReference type="Gene3D" id="1.10.287.130">
    <property type="match status" value="1"/>
</dbReference>
<dbReference type="SMART" id="SM00448">
    <property type="entry name" value="REC"/>
    <property type="match status" value="1"/>
</dbReference>
<dbReference type="Pfam" id="PF00512">
    <property type="entry name" value="HisKA"/>
    <property type="match status" value="1"/>
</dbReference>
<dbReference type="Gene3D" id="3.40.50.2300">
    <property type="match status" value="1"/>
</dbReference>
<keyword evidence="5" id="KW-0418">Kinase</keyword>
<dbReference type="InterPro" id="IPR001638">
    <property type="entry name" value="Solute-binding_3/MltF_N"/>
</dbReference>
<dbReference type="InterPro" id="IPR011006">
    <property type="entry name" value="CheY-like_superfamily"/>
</dbReference>
<dbReference type="Gene3D" id="3.30.565.10">
    <property type="entry name" value="Histidine kinase-like ATPase, C-terminal domain"/>
    <property type="match status" value="1"/>
</dbReference>
<dbReference type="InterPro" id="IPR035965">
    <property type="entry name" value="PAS-like_dom_sf"/>
</dbReference>
<feature type="domain" description="Response regulatory" evidence="9">
    <location>
        <begin position="680"/>
        <end position="795"/>
    </location>
</feature>
<evidence type="ECO:0000256" key="3">
    <source>
        <dbReference type="ARBA" id="ARBA00022553"/>
    </source>
</evidence>
<dbReference type="CDD" id="cd17546">
    <property type="entry name" value="REC_hyHK_CKI1_RcsC-like"/>
    <property type="match status" value="1"/>
</dbReference>
<dbReference type="SUPFAM" id="SSF53850">
    <property type="entry name" value="Periplasmic binding protein-like II"/>
    <property type="match status" value="1"/>
</dbReference>
<name>A0A9X3J8Y2_9BACT</name>
<dbReference type="Pfam" id="PF00497">
    <property type="entry name" value="SBP_bac_3"/>
    <property type="match status" value="1"/>
</dbReference>
<evidence type="ECO:0000256" key="4">
    <source>
        <dbReference type="ARBA" id="ARBA00022679"/>
    </source>
</evidence>
<dbReference type="Pfam" id="PF13426">
    <property type="entry name" value="PAS_9"/>
    <property type="match status" value="1"/>
</dbReference>
<dbReference type="Pfam" id="PF00072">
    <property type="entry name" value="Response_reg"/>
    <property type="match status" value="1"/>
</dbReference>
<dbReference type="FunFam" id="3.30.565.10:FF:000010">
    <property type="entry name" value="Sensor histidine kinase RcsC"/>
    <property type="match status" value="1"/>
</dbReference>
<feature type="modified residue" description="4-aspartylphosphate" evidence="6">
    <location>
        <position position="730"/>
    </location>
</feature>
<keyword evidence="7" id="KW-1133">Transmembrane helix</keyword>
<feature type="domain" description="PAS" evidence="10">
    <location>
        <begin position="295"/>
        <end position="366"/>
    </location>
</feature>
<proteinExistence type="predicted"/>
<dbReference type="GO" id="GO:0000155">
    <property type="term" value="F:phosphorelay sensor kinase activity"/>
    <property type="evidence" value="ECO:0007669"/>
    <property type="project" value="InterPro"/>
</dbReference>
<feature type="transmembrane region" description="Helical" evidence="7">
    <location>
        <begin position="256"/>
        <end position="278"/>
    </location>
</feature>
<keyword evidence="7" id="KW-0812">Transmembrane</keyword>
<gene>
    <name evidence="11" type="ORF">OU798_17760</name>
</gene>
<dbReference type="Gene3D" id="3.40.190.10">
    <property type="entry name" value="Periplasmic binding protein-like II"/>
    <property type="match status" value="2"/>
</dbReference>
<dbReference type="SUPFAM" id="SSF52172">
    <property type="entry name" value="CheY-like"/>
    <property type="match status" value="1"/>
</dbReference>
<comment type="caution">
    <text evidence="11">The sequence shown here is derived from an EMBL/GenBank/DDBJ whole genome shotgun (WGS) entry which is preliminary data.</text>
</comment>
<dbReference type="NCBIfam" id="TIGR00229">
    <property type="entry name" value="sensory_box"/>
    <property type="match status" value="1"/>
</dbReference>
<dbReference type="PANTHER" id="PTHR43047">
    <property type="entry name" value="TWO-COMPONENT HISTIDINE PROTEIN KINASE"/>
    <property type="match status" value="1"/>
</dbReference>
<feature type="domain" description="Histidine kinase" evidence="8">
    <location>
        <begin position="438"/>
        <end position="656"/>
    </location>
</feature>
<keyword evidence="3 6" id="KW-0597">Phosphoprotein</keyword>
<evidence type="ECO:0000313" key="11">
    <source>
        <dbReference type="EMBL" id="MCY1722205.1"/>
    </source>
</evidence>
<accession>A0A9X3J8Y2</accession>
<dbReference type="SMART" id="SM00387">
    <property type="entry name" value="HATPase_c"/>
    <property type="match status" value="1"/>
</dbReference>
<evidence type="ECO:0000256" key="2">
    <source>
        <dbReference type="ARBA" id="ARBA00012438"/>
    </source>
</evidence>
<evidence type="ECO:0000313" key="12">
    <source>
        <dbReference type="Proteomes" id="UP001145087"/>
    </source>
</evidence>
<dbReference type="InterPro" id="IPR005467">
    <property type="entry name" value="His_kinase_dom"/>
</dbReference>